<evidence type="ECO:0000313" key="1">
    <source>
        <dbReference type="EMBL" id="EHL31598.1"/>
    </source>
</evidence>
<sequence length="284" mass="32957">MINNELIKSIKPFNGHVLLTIYPGSRMKLSLFAFKLDKTEYGNAFYSEKGYLELHSIEAVKKFLNVNSSHLNEALRQSILEDAQLYFNNPHSNNTENRRLSFFHATQEKIPLTKLQHMSEWVKKYYPPHQLPPLMDAFNNVFSILLPAVKRKKLPNSPFFEVFELEGTIKIDSLTNVIGKAWSDFYKFQLLVHTAVNFPGNDLKKIAMNPQSLGKEWDLLNKEKFISVLEHWLQSILDTKINPVDDQELSAEELDKLQKEVKFIQDAFHELKNEPVTSTYNLSL</sequence>
<reference evidence="1 2" key="1">
    <citation type="journal article" date="2011" name="BMC Genomics">
        <title>Insight into cross-talk between intra-amoebal pathogens.</title>
        <authorList>
            <person name="Gimenez G."/>
            <person name="Bertelli C."/>
            <person name="Moliner C."/>
            <person name="Robert C."/>
            <person name="Raoult D."/>
            <person name="Fournier P.E."/>
            <person name="Greub G."/>
        </authorList>
    </citation>
    <scope>NUCLEOTIDE SEQUENCE [LARGE SCALE GENOMIC DNA]</scope>
    <source>
        <strain evidence="1 2">LLAP12</strain>
    </source>
</reference>
<accession>G9ELZ8</accession>
<proteinExistence type="predicted"/>
<dbReference type="EMBL" id="JH413811">
    <property type="protein sequence ID" value="EHL31598.1"/>
    <property type="molecule type" value="Genomic_DNA"/>
</dbReference>
<dbReference type="InParanoid" id="G9ELZ8"/>
<name>G9ELZ8_9GAMM</name>
<dbReference type="RefSeq" id="WP_006870195.1">
    <property type="nucleotide sequence ID" value="NZ_JH413811.1"/>
</dbReference>
<dbReference type="HOGENOM" id="CLU_979314_0_0_6"/>
<dbReference type="AlphaFoldDB" id="G9ELZ8"/>
<protein>
    <submittedName>
        <fullName evidence="1">Uncharacterized protein</fullName>
    </submittedName>
</protein>
<evidence type="ECO:0000313" key="2">
    <source>
        <dbReference type="Proteomes" id="UP000002770"/>
    </source>
</evidence>
<organism evidence="1 2">
    <name type="scientific">Legionella drancourtii LLAP12</name>
    <dbReference type="NCBI Taxonomy" id="658187"/>
    <lineage>
        <taxon>Bacteria</taxon>
        <taxon>Pseudomonadati</taxon>
        <taxon>Pseudomonadota</taxon>
        <taxon>Gammaproteobacteria</taxon>
        <taxon>Legionellales</taxon>
        <taxon>Legionellaceae</taxon>
        <taxon>Legionella</taxon>
    </lineage>
</organism>
<gene>
    <name evidence="1" type="ORF">LDG_6259</name>
</gene>
<keyword evidence="2" id="KW-1185">Reference proteome</keyword>
<dbReference type="Proteomes" id="UP000002770">
    <property type="component" value="Unassembled WGS sequence"/>
</dbReference>